<accession>A0A4Y7JDP9</accession>
<dbReference type="InterPro" id="IPR036038">
    <property type="entry name" value="Aminotransferase-like"/>
</dbReference>
<evidence type="ECO:0000256" key="1">
    <source>
        <dbReference type="ARBA" id="ARBA00001933"/>
    </source>
</evidence>
<name>A0A4Y7JDP9_PAPSO</name>
<keyword evidence="4" id="KW-1133">Transmembrane helix</keyword>
<comment type="cofactor">
    <cofactor evidence="1">
        <name>pyridoxal 5'-phosphate</name>
        <dbReference type="ChEBI" id="CHEBI:597326"/>
    </cofactor>
</comment>
<evidence type="ECO:0000256" key="2">
    <source>
        <dbReference type="ARBA" id="ARBA00009320"/>
    </source>
</evidence>
<protein>
    <submittedName>
        <fullName evidence="5">Uncharacterized protein</fullName>
    </submittedName>
</protein>
<dbReference type="InterPro" id="IPR050571">
    <property type="entry name" value="Class-IV_PLP-Dep_Aminotrnsfr"/>
</dbReference>
<dbReference type="Pfam" id="PF01063">
    <property type="entry name" value="Aminotran_4"/>
    <property type="match status" value="1"/>
</dbReference>
<proteinExistence type="inferred from homology"/>
<dbReference type="AlphaFoldDB" id="A0A4Y7JDP9"/>
<evidence type="ECO:0000256" key="3">
    <source>
        <dbReference type="ARBA" id="ARBA00022898"/>
    </source>
</evidence>
<reference evidence="5 6" key="1">
    <citation type="journal article" date="2018" name="Science">
        <title>The opium poppy genome and morphinan production.</title>
        <authorList>
            <person name="Guo L."/>
            <person name="Winzer T."/>
            <person name="Yang X."/>
            <person name="Li Y."/>
            <person name="Ning Z."/>
            <person name="He Z."/>
            <person name="Teodor R."/>
            <person name="Lu Y."/>
            <person name="Bowser T.A."/>
            <person name="Graham I.A."/>
            <person name="Ye K."/>
        </authorList>
    </citation>
    <scope>NUCLEOTIDE SEQUENCE [LARGE SCALE GENOMIC DNA]</scope>
    <source>
        <strain evidence="6">cv. HN1</strain>
        <tissue evidence="5">Leaves</tissue>
    </source>
</reference>
<comment type="similarity">
    <text evidence="2">Belongs to the class-IV pyridoxal-phosphate-dependent aminotransferase family.</text>
</comment>
<dbReference type="STRING" id="3469.A0A4Y7JDP9"/>
<dbReference type="InterPro" id="IPR043131">
    <property type="entry name" value="BCAT-like_N"/>
</dbReference>
<keyword evidence="6" id="KW-1185">Reference proteome</keyword>
<dbReference type="FunFam" id="3.30.470.10:FF:000008">
    <property type="entry name" value="D-amino-acid transaminase, chloroplastic"/>
    <property type="match status" value="1"/>
</dbReference>
<evidence type="ECO:0000256" key="4">
    <source>
        <dbReference type="SAM" id="Phobius"/>
    </source>
</evidence>
<dbReference type="Gene3D" id="3.30.470.10">
    <property type="match status" value="1"/>
</dbReference>
<dbReference type="OMA" id="YLPCKEG"/>
<dbReference type="GO" id="GO:0046394">
    <property type="term" value="P:carboxylic acid biosynthetic process"/>
    <property type="evidence" value="ECO:0007669"/>
    <property type="project" value="UniProtKB-ARBA"/>
</dbReference>
<dbReference type="PANTHER" id="PTHR42743:SF8">
    <property type="entry name" value="OS01G0238500 PROTEIN"/>
    <property type="match status" value="1"/>
</dbReference>
<dbReference type="PANTHER" id="PTHR42743">
    <property type="entry name" value="AMINO-ACID AMINOTRANSFERASE"/>
    <property type="match status" value="1"/>
</dbReference>
<keyword evidence="4" id="KW-0812">Transmembrane</keyword>
<evidence type="ECO:0000313" key="6">
    <source>
        <dbReference type="Proteomes" id="UP000316621"/>
    </source>
</evidence>
<keyword evidence="3" id="KW-0663">Pyridoxal phosphate</keyword>
<dbReference type="FunFam" id="3.20.10.10:FF:000002">
    <property type="entry name" value="D-alanine aminotransferase"/>
    <property type="match status" value="1"/>
</dbReference>
<dbReference type="GO" id="GO:0003824">
    <property type="term" value="F:catalytic activity"/>
    <property type="evidence" value="ECO:0007669"/>
    <property type="project" value="InterPro"/>
</dbReference>
<dbReference type="Gene3D" id="3.20.10.10">
    <property type="entry name" value="D-amino Acid Aminotransferase, subunit A, domain 2"/>
    <property type="match status" value="1"/>
</dbReference>
<dbReference type="GO" id="GO:0008652">
    <property type="term" value="P:amino acid biosynthetic process"/>
    <property type="evidence" value="ECO:0007669"/>
    <property type="project" value="UniProtKB-ARBA"/>
</dbReference>
<gene>
    <name evidence="5" type="ORF">C5167_006226</name>
</gene>
<dbReference type="InterPro" id="IPR043132">
    <property type="entry name" value="BCAT-like_C"/>
</dbReference>
<evidence type="ECO:0000313" key="5">
    <source>
        <dbReference type="EMBL" id="RZC58927.1"/>
    </source>
</evidence>
<dbReference type="EMBL" id="CM010718">
    <property type="protein sequence ID" value="RZC58927.1"/>
    <property type="molecule type" value="Genomic_DNA"/>
</dbReference>
<sequence>MPTIRCFSSLFFFLFMHFLLYFAMVEEPTESSPVHGESIPVYGTSEVIAKLHERTNVIKKNEKHVGMYSSVFGGITLDPALMVIPMDDHMIHRGHGVFDTTRIVNGYLYEVDKHIERFLRSASQAKINTFPFPHATLKNILLQLVAASLCKNGSLRFYLSSGPGNFLLSPSGCPTPTFYAVVIQEDYLPCKEGVKVITSTIPMKQPLFATSKNVNYLPNVLSKMLAEEKGAYAAIWVDDEGYIAEGSNLNVAFISKAGELLLPSFEKILSGITAKKLLELAPKLVEQKMLKSVTVKNITVAGAKNASEMMYLGSNLPVLPITMWDDKLIGDGKVGRLTLALSDLLYEDMLSGPERTLVSYAKKVFSNKILDDEIFARGIFQLSGDAIRIPLEYARRAAGLENSYPDEVRKEDHRDKIIDPAECTLDNFFKNYYIAIIKSNVTKWDVRIRRVDGIAEDEKIMRDGDWNSNSNRAARRSNDSSWLNCPVILEGFFVSGKAADGSDNPLPEDFPLYQPWEFRLF</sequence>
<organism evidence="5 6">
    <name type="scientific">Papaver somniferum</name>
    <name type="common">Opium poppy</name>
    <dbReference type="NCBI Taxonomy" id="3469"/>
    <lineage>
        <taxon>Eukaryota</taxon>
        <taxon>Viridiplantae</taxon>
        <taxon>Streptophyta</taxon>
        <taxon>Embryophyta</taxon>
        <taxon>Tracheophyta</taxon>
        <taxon>Spermatophyta</taxon>
        <taxon>Magnoliopsida</taxon>
        <taxon>Ranunculales</taxon>
        <taxon>Papaveraceae</taxon>
        <taxon>Papaveroideae</taxon>
        <taxon>Papaver</taxon>
    </lineage>
</organism>
<dbReference type="InterPro" id="IPR001544">
    <property type="entry name" value="Aminotrans_IV"/>
</dbReference>
<dbReference type="Gramene" id="RZC58927">
    <property type="protein sequence ID" value="RZC58927"/>
    <property type="gene ID" value="C5167_006226"/>
</dbReference>
<feature type="transmembrane region" description="Helical" evidence="4">
    <location>
        <begin position="7"/>
        <end position="24"/>
    </location>
</feature>
<dbReference type="SUPFAM" id="SSF56752">
    <property type="entry name" value="D-aminoacid aminotransferase-like PLP-dependent enzymes"/>
    <property type="match status" value="1"/>
</dbReference>
<keyword evidence="4" id="KW-0472">Membrane</keyword>
<dbReference type="Proteomes" id="UP000316621">
    <property type="component" value="Chromosome 4"/>
</dbReference>